<feature type="transmembrane region" description="Helical" evidence="1">
    <location>
        <begin position="704"/>
        <end position="724"/>
    </location>
</feature>
<feature type="transmembrane region" description="Helical" evidence="1">
    <location>
        <begin position="620"/>
        <end position="641"/>
    </location>
</feature>
<evidence type="ECO:0000256" key="1">
    <source>
        <dbReference type="SAM" id="Phobius"/>
    </source>
</evidence>
<feature type="transmembrane region" description="Helical" evidence="1">
    <location>
        <begin position="181"/>
        <end position="201"/>
    </location>
</feature>
<feature type="transmembrane region" description="Helical" evidence="1">
    <location>
        <begin position="450"/>
        <end position="469"/>
    </location>
</feature>
<dbReference type="EMBL" id="CAXAMM010012983">
    <property type="protein sequence ID" value="CAK9030164.1"/>
    <property type="molecule type" value="Genomic_DNA"/>
</dbReference>
<dbReference type="InterPro" id="IPR036259">
    <property type="entry name" value="MFS_trans_sf"/>
</dbReference>
<dbReference type="NCBIfam" id="NF037959">
    <property type="entry name" value="MFS_SpdSyn"/>
    <property type="match status" value="2"/>
</dbReference>
<feature type="transmembrane region" description="Helical" evidence="1">
    <location>
        <begin position="27"/>
        <end position="46"/>
    </location>
</feature>
<feature type="transmembrane region" description="Helical" evidence="1">
    <location>
        <begin position="150"/>
        <end position="174"/>
    </location>
</feature>
<name>A0ABP0KTF4_9DINO</name>
<feature type="transmembrane region" description="Helical" evidence="1">
    <location>
        <begin position="777"/>
        <end position="804"/>
    </location>
</feature>
<dbReference type="SUPFAM" id="SSF103473">
    <property type="entry name" value="MFS general substrate transporter"/>
    <property type="match status" value="1"/>
</dbReference>
<feature type="transmembrane region" description="Helical" evidence="1">
    <location>
        <begin position="66"/>
        <end position="92"/>
    </location>
</feature>
<dbReference type="Gene3D" id="1.20.1250.20">
    <property type="entry name" value="MFS general substrate transporter like domains"/>
    <property type="match status" value="1"/>
</dbReference>
<feature type="transmembrane region" description="Helical" evidence="1">
    <location>
        <begin position="594"/>
        <end position="614"/>
    </location>
</feature>
<protein>
    <submittedName>
        <fullName evidence="2">Spermidine synthase</fullName>
    </submittedName>
</protein>
<keyword evidence="1" id="KW-0472">Membrane</keyword>
<evidence type="ECO:0000313" key="3">
    <source>
        <dbReference type="Proteomes" id="UP001642464"/>
    </source>
</evidence>
<accession>A0ABP0KTF4</accession>
<feature type="transmembrane region" description="Helical" evidence="1">
    <location>
        <begin position="553"/>
        <end position="582"/>
    </location>
</feature>
<keyword evidence="3" id="KW-1185">Reference proteome</keyword>
<feature type="transmembrane region" description="Helical" evidence="1">
    <location>
        <begin position="674"/>
        <end position="692"/>
    </location>
</feature>
<feature type="transmembrane region" description="Helical" evidence="1">
    <location>
        <begin position="475"/>
        <end position="498"/>
    </location>
</feature>
<reference evidence="2 3" key="1">
    <citation type="submission" date="2024-02" db="EMBL/GenBank/DDBJ databases">
        <authorList>
            <person name="Chen Y."/>
            <person name="Shah S."/>
            <person name="Dougan E. K."/>
            <person name="Thang M."/>
            <person name="Chan C."/>
        </authorList>
    </citation>
    <scope>NUCLEOTIDE SEQUENCE [LARGE SCALE GENOMIC DNA]</scope>
</reference>
<proteinExistence type="predicted"/>
<dbReference type="Proteomes" id="UP001642464">
    <property type="component" value="Unassembled WGS sequence"/>
</dbReference>
<feature type="transmembrane region" description="Helical" evidence="1">
    <location>
        <begin position="291"/>
        <end position="313"/>
    </location>
</feature>
<evidence type="ECO:0000313" key="2">
    <source>
        <dbReference type="EMBL" id="CAK9030164.1"/>
    </source>
</evidence>
<gene>
    <name evidence="2" type="ORF">SCF082_LOCUS19102</name>
</gene>
<organism evidence="2 3">
    <name type="scientific">Durusdinium trenchii</name>
    <dbReference type="NCBI Taxonomy" id="1381693"/>
    <lineage>
        <taxon>Eukaryota</taxon>
        <taxon>Sar</taxon>
        <taxon>Alveolata</taxon>
        <taxon>Dinophyceae</taxon>
        <taxon>Suessiales</taxon>
        <taxon>Symbiodiniaceae</taxon>
        <taxon>Durusdinium</taxon>
    </lineage>
</organism>
<comment type="caution">
    <text evidence="2">The sequence shown here is derived from an EMBL/GenBank/DDBJ whole genome shotgun (WGS) entry which is preliminary data.</text>
</comment>
<feature type="transmembrane region" description="Helical" evidence="1">
    <location>
        <begin position="378"/>
        <end position="398"/>
    </location>
</feature>
<keyword evidence="1" id="KW-0812">Transmembrane</keyword>
<feature type="transmembrane region" description="Helical" evidence="1">
    <location>
        <begin position="736"/>
        <end position="757"/>
    </location>
</feature>
<feature type="transmembrane region" description="Helical" evidence="1">
    <location>
        <begin position="410"/>
        <end position="429"/>
    </location>
</feature>
<sequence length="861" mass="93164">MMTRLAASGLPLLAKELIEQAARRRTYIVRSAYAFLLFMFVTLIFWGEVYDRSSSPFDLLGQGRTMFQIVLMLQTAGVLLFTPALTCGAITIEKERNTFGLLLLTRLSPSTILLEKYLGRLVMMGTFLLLSLPLLGLCYTIGGVTQLDLWSGFAALVITVMQLSAVGLCCSAYFRTTTGAFFGAYIFGFLLLFGPAMTLFIDDDFVEWMADGEAQLVEYAVELCVAVGWYAINAWDQLLGLDSFAVDFRQNQALVSQPLSYGEEDGAFLFFAVPRMMVIERFWTAPPTWQVAVRGLPALMSIPSILLLARFFMVRRAFVGPSNYLLSFFRRLDSVFHRMNQNRWTKGIVLVNDTQSLPKENPVAWRETTKRTLGTVRYLVRVFVALEFPILMFCLIVLTVTAHRSSDRNGAITFVIIIAWLAAILLVTVKAADVEPEPGNQRVDSDSVRARLAALLYQTAWMRQFAVVFGTSELAVATVLAAYMAGLAAGAALVGRFVHRVRRPLFVYGVLEFCIAAGALAVVPGLRAIRSLQIMLIGGQPELPDAGGLAQPLFYVAAAFVVLFIPTACMGATLPLLTRFAVRTDQQLGRRVGVLYAVNTLGAVFGTLGAAFLLLPGLGLFRTTLVGVAANVAIFALAVLLTRSSKNEQSSPSTEPAAVPHSPFATRWTLAHNVLPIMLISGLTSFVYEVLWSRLLGQLIGGSVYAFATMLATFLTGITLGSAVASRLARDRVTSWVGFIAVQVGTAATSVAVFYILDSLPELASRWGASADSSLWASAGLCAIVLLPSTLCIGATFPFAVRLLAGEAKEAGPVSASVYAWNTVGGVCGALLAGFVIVPELEFAGTVKFAALTNLGLAFAT</sequence>
<keyword evidence="1" id="KW-1133">Transmembrane helix</keyword>
<feature type="transmembrane region" description="Helical" evidence="1">
    <location>
        <begin position="121"/>
        <end position="144"/>
    </location>
</feature>
<feature type="transmembrane region" description="Helical" evidence="1">
    <location>
        <begin position="816"/>
        <end position="838"/>
    </location>
</feature>
<feature type="non-terminal residue" evidence="2">
    <location>
        <position position="861"/>
    </location>
</feature>
<feature type="transmembrane region" description="Helical" evidence="1">
    <location>
        <begin position="505"/>
        <end position="526"/>
    </location>
</feature>